<comment type="caution">
    <text evidence="1">The sequence shown here is derived from an EMBL/GenBank/DDBJ whole genome shotgun (WGS) entry which is preliminary data.</text>
</comment>
<sequence>MVKREWSEVEKKNWMESVPIRRQHICSLEGPWNWKDRGVLRLPFSYPSNAVDDDTSSYTVRTQLATWFHDLYSTHCVLQAQCSKRSNSQALFIVHPGQFESKRSKRGWLLEARDVPAAQRHPTTASLVQHLITVYAGDHGGILEDWCQIREQRVRGRYDDTVFERVELDCGLEESVSSVELD</sequence>
<protein>
    <submittedName>
        <fullName evidence="1">Uncharacterized protein</fullName>
    </submittedName>
</protein>
<name>A0A9P4UBT6_9PLEO</name>
<keyword evidence="2" id="KW-1185">Reference proteome</keyword>
<dbReference type="EMBL" id="MU001501">
    <property type="protein sequence ID" value="KAF2444545.1"/>
    <property type="molecule type" value="Genomic_DNA"/>
</dbReference>
<reference evidence="1" key="1">
    <citation type="journal article" date="2020" name="Stud. Mycol.">
        <title>101 Dothideomycetes genomes: a test case for predicting lifestyles and emergence of pathogens.</title>
        <authorList>
            <person name="Haridas S."/>
            <person name="Albert R."/>
            <person name="Binder M."/>
            <person name="Bloem J."/>
            <person name="Labutti K."/>
            <person name="Salamov A."/>
            <person name="Andreopoulos B."/>
            <person name="Baker S."/>
            <person name="Barry K."/>
            <person name="Bills G."/>
            <person name="Bluhm B."/>
            <person name="Cannon C."/>
            <person name="Castanera R."/>
            <person name="Culley D."/>
            <person name="Daum C."/>
            <person name="Ezra D."/>
            <person name="Gonzalez J."/>
            <person name="Henrissat B."/>
            <person name="Kuo A."/>
            <person name="Liang C."/>
            <person name="Lipzen A."/>
            <person name="Lutzoni F."/>
            <person name="Magnuson J."/>
            <person name="Mondo S."/>
            <person name="Nolan M."/>
            <person name="Ohm R."/>
            <person name="Pangilinan J."/>
            <person name="Park H.-J."/>
            <person name="Ramirez L."/>
            <person name="Alfaro M."/>
            <person name="Sun H."/>
            <person name="Tritt A."/>
            <person name="Yoshinaga Y."/>
            <person name="Zwiers L.-H."/>
            <person name="Turgeon B."/>
            <person name="Goodwin S."/>
            <person name="Spatafora J."/>
            <person name="Crous P."/>
            <person name="Grigoriev I."/>
        </authorList>
    </citation>
    <scope>NUCLEOTIDE SEQUENCE</scope>
    <source>
        <strain evidence="1">CBS 690.94</strain>
    </source>
</reference>
<gene>
    <name evidence="1" type="ORF">P171DRAFT_432549</name>
</gene>
<organism evidence="1 2">
    <name type="scientific">Karstenula rhodostoma CBS 690.94</name>
    <dbReference type="NCBI Taxonomy" id="1392251"/>
    <lineage>
        <taxon>Eukaryota</taxon>
        <taxon>Fungi</taxon>
        <taxon>Dikarya</taxon>
        <taxon>Ascomycota</taxon>
        <taxon>Pezizomycotina</taxon>
        <taxon>Dothideomycetes</taxon>
        <taxon>Pleosporomycetidae</taxon>
        <taxon>Pleosporales</taxon>
        <taxon>Massarineae</taxon>
        <taxon>Didymosphaeriaceae</taxon>
        <taxon>Karstenula</taxon>
    </lineage>
</organism>
<proteinExistence type="predicted"/>
<evidence type="ECO:0000313" key="1">
    <source>
        <dbReference type="EMBL" id="KAF2444545.1"/>
    </source>
</evidence>
<dbReference type="AlphaFoldDB" id="A0A9P4UBT6"/>
<dbReference type="Proteomes" id="UP000799764">
    <property type="component" value="Unassembled WGS sequence"/>
</dbReference>
<accession>A0A9P4UBT6</accession>
<evidence type="ECO:0000313" key="2">
    <source>
        <dbReference type="Proteomes" id="UP000799764"/>
    </source>
</evidence>